<reference evidence="1 2" key="1">
    <citation type="submission" date="2014-04" db="EMBL/GenBank/DDBJ databases">
        <title>Draft genome sequence of Bacillus azotoformans MEV2011, a (co-) denitrifying strain unable to grow in the presence of oxygen.</title>
        <authorList>
            <person name="Nielsen M."/>
            <person name="Schreiber L."/>
            <person name="Finster K."/>
            <person name="Schramm A."/>
        </authorList>
    </citation>
    <scope>NUCLEOTIDE SEQUENCE [LARGE SCALE GENOMIC DNA]</scope>
    <source>
        <strain evidence="1 2">MEV2011</strain>
    </source>
</reference>
<proteinExistence type="predicted"/>
<dbReference type="EMBL" id="JJRY01000007">
    <property type="protein sequence ID" value="KEF38581.1"/>
    <property type="molecule type" value="Genomic_DNA"/>
</dbReference>
<dbReference type="Proteomes" id="UP000027936">
    <property type="component" value="Unassembled WGS sequence"/>
</dbReference>
<evidence type="ECO:0000313" key="2">
    <source>
        <dbReference type="Proteomes" id="UP000027936"/>
    </source>
</evidence>
<name>A0A072NMC2_SCHAZ</name>
<organism evidence="1 2">
    <name type="scientific">Schinkia azotoformans MEV2011</name>
    <dbReference type="NCBI Taxonomy" id="1348973"/>
    <lineage>
        <taxon>Bacteria</taxon>
        <taxon>Bacillati</taxon>
        <taxon>Bacillota</taxon>
        <taxon>Bacilli</taxon>
        <taxon>Bacillales</taxon>
        <taxon>Bacillaceae</taxon>
        <taxon>Calidifontibacillus/Schinkia group</taxon>
        <taxon>Schinkia</taxon>
    </lineage>
</organism>
<sequence length="62" mass="7521">MYTRPVYCPPRYLVRDCFVPCVHPIIHPVVHVNRLNVVNVPRHIYKPIRKNVIVEHRRPFYC</sequence>
<dbReference type="AlphaFoldDB" id="A0A072NMC2"/>
<comment type="caution">
    <text evidence="1">The sequence shown here is derived from an EMBL/GenBank/DDBJ whole genome shotgun (WGS) entry which is preliminary data.</text>
</comment>
<gene>
    <name evidence="1" type="ORF">M670_02207</name>
</gene>
<protein>
    <recommendedName>
        <fullName evidence="3">Spore coat protein D</fullName>
    </recommendedName>
</protein>
<evidence type="ECO:0008006" key="3">
    <source>
        <dbReference type="Google" id="ProtNLM"/>
    </source>
</evidence>
<accession>A0A072NMC2</accession>
<evidence type="ECO:0000313" key="1">
    <source>
        <dbReference type="EMBL" id="KEF38581.1"/>
    </source>
</evidence>